<name>A0ACC0TSH8_9AGAM</name>
<evidence type="ECO:0000313" key="2">
    <source>
        <dbReference type="Proteomes" id="UP001207468"/>
    </source>
</evidence>
<dbReference type="EMBL" id="JAGFNK010000883">
    <property type="protein sequence ID" value="KAI9437826.1"/>
    <property type="molecule type" value="Genomic_DNA"/>
</dbReference>
<sequence>MPTLSRKLLFFIIGIGFSLASIAGVIKGKVTDAKTGEPLVGAIVEAENGKFKLKGTVNLDGTFTLRNVPAGEYQVKVKFTGYKTPKDIRVIIKEDKEIVAVGGFELQEEVLDLGEVSVKTGAGFKESDNGVRRIEKNSDYVQNILSQKSIELSPDVTVANSLQRMSGVTIQRSSSGEGRYAIIRGMDQRYNTTLVNGIKIPSPDDKYRYVPMDIFPSDLLERLEVIKALTPNMEGDAIGGVMNLVMKSAPNKETFHVFAAAGANTLFNDRPFTTFNQGVINKKSPAELHGAGYAASDADFPRSNLNFTPLSNPINLQTGVTYGNRFFKKRLGFILGVSFQNNYRGSNQILNAQYPGAKVLLPSATGGSLVNNYPEFSDAIDNKYSTQQRRVALNNKWDYVINKNNKISLYNLYVHMDEFQARYSADTDVNTNPGNVALTSRSRWQIQNIYNSTLHGEHSLSSHLKMNWDAAYSIAKQQIPDMAQFEVDYVKTKNADGSLSLPLNFVSIKGMNRIWSHNTDKDLAGYLNFIYNTKIHEHGVEFSWGGLYRHKNRDNYYLKYSLSPVSATTQKYSNIFAAQYAFNTQSGDAPTGDPGTGRNYSIQEDVAAGYGQFKFMATPQLQVLGGVRVENTDQHYTTNLPDNVNAQYGHIYYVDVLPGLHLKYELNRKQNIRASYFRSLVRPGFAEIIPQDVPASETDAYEQQGNPYLKHTTADNYDLRYELFPKGADQLLLGGFVKRIYNPIETVFSHYSVLGGNSSPGTYILTPTNVGNVTNYGAEAVITKYFGKFGITANYTYTHSATTTTKSYLRYDSVAANTKTDSVSQTRPLQGQAKHIANVALIFKDPKIGLDIQLAYVYTGERIALVNIFYNLDTWQAPYSQLDLSFEKRIVKKLSLYGKINNLTNSQTKFYIKAPYLIGNTLNKIPGQDDPTHSIIVQRDLYKISYLFGLRYKL</sequence>
<reference evidence="1" key="1">
    <citation type="submission" date="2021-03" db="EMBL/GenBank/DDBJ databases">
        <title>Evolutionary priming and transition to the ectomycorrhizal habit in an iconic lineage of mushroom-forming fungi: is preadaptation a requirement?</title>
        <authorList>
            <consortium name="DOE Joint Genome Institute"/>
            <person name="Looney B.P."/>
            <person name="Miyauchi S."/>
            <person name="Morin E."/>
            <person name="Drula E."/>
            <person name="Courty P.E."/>
            <person name="Chicoki N."/>
            <person name="Fauchery L."/>
            <person name="Kohler A."/>
            <person name="Kuo A."/>
            <person name="LaButti K."/>
            <person name="Pangilinan J."/>
            <person name="Lipzen A."/>
            <person name="Riley R."/>
            <person name="Andreopoulos W."/>
            <person name="He G."/>
            <person name="Johnson J."/>
            <person name="Barry K.W."/>
            <person name="Grigoriev I.V."/>
            <person name="Nagy L."/>
            <person name="Hibbett D."/>
            <person name="Henrissat B."/>
            <person name="Matheny P.B."/>
            <person name="Labbe J."/>
            <person name="Martin A.F."/>
        </authorList>
    </citation>
    <scope>NUCLEOTIDE SEQUENCE</scope>
    <source>
        <strain evidence="1">BPL698</strain>
    </source>
</reference>
<keyword evidence="2" id="KW-1185">Reference proteome</keyword>
<evidence type="ECO:0000313" key="1">
    <source>
        <dbReference type="EMBL" id="KAI9437826.1"/>
    </source>
</evidence>
<keyword evidence="1" id="KW-0675">Receptor</keyword>
<protein>
    <submittedName>
        <fullName evidence="1">TonB-dependent receptor</fullName>
    </submittedName>
</protein>
<proteinExistence type="predicted"/>
<dbReference type="Proteomes" id="UP001207468">
    <property type="component" value="Unassembled WGS sequence"/>
</dbReference>
<organism evidence="1 2">
    <name type="scientific">Russula earlei</name>
    <dbReference type="NCBI Taxonomy" id="71964"/>
    <lineage>
        <taxon>Eukaryota</taxon>
        <taxon>Fungi</taxon>
        <taxon>Dikarya</taxon>
        <taxon>Basidiomycota</taxon>
        <taxon>Agaricomycotina</taxon>
        <taxon>Agaricomycetes</taxon>
        <taxon>Russulales</taxon>
        <taxon>Russulaceae</taxon>
        <taxon>Russula</taxon>
    </lineage>
</organism>
<gene>
    <name evidence="1" type="ORF">F5148DRAFT_1294117</name>
</gene>
<comment type="caution">
    <text evidence="1">The sequence shown here is derived from an EMBL/GenBank/DDBJ whole genome shotgun (WGS) entry which is preliminary data.</text>
</comment>
<accession>A0ACC0TSH8</accession>